<dbReference type="HOGENOM" id="CLU_060012_1_0_1"/>
<evidence type="ECO:0000256" key="1">
    <source>
        <dbReference type="ARBA" id="ARBA00004496"/>
    </source>
</evidence>
<comment type="subcellular location">
    <subcellularLocation>
        <location evidence="1">Cytoplasm</location>
    </subcellularLocation>
</comment>
<evidence type="ECO:0000313" key="4">
    <source>
        <dbReference type="EnsemblMetazoa" id="RPRC011280-PA"/>
    </source>
</evidence>
<keyword evidence="5" id="KW-1185">Reference proteome</keyword>
<dbReference type="InParanoid" id="T1I4R1"/>
<dbReference type="EMBL" id="ACPB03014604">
    <property type="status" value="NOT_ANNOTATED_CDS"/>
    <property type="molecule type" value="Genomic_DNA"/>
</dbReference>
<evidence type="ECO:0000256" key="2">
    <source>
        <dbReference type="ARBA" id="ARBA00009758"/>
    </source>
</evidence>
<dbReference type="EnsemblMetazoa" id="RPRC011280-RA">
    <property type="protein sequence ID" value="RPRC011280-PA"/>
    <property type="gene ID" value="RPRC011280"/>
</dbReference>
<keyword evidence="3" id="KW-0963">Cytoplasm</keyword>
<dbReference type="GO" id="GO:0005094">
    <property type="term" value="F:Rho GDP-dissociation inhibitor activity"/>
    <property type="evidence" value="ECO:0007669"/>
    <property type="project" value="InterPro"/>
</dbReference>
<dbReference type="STRING" id="13249.T1I4R1"/>
<reference evidence="4" key="1">
    <citation type="submission" date="2015-05" db="UniProtKB">
        <authorList>
            <consortium name="EnsemblMetazoa"/>
        </authorList>
    </citation>
    <scope>IDENTIFICATION</scope>
</reference>
<sequence>MTSCNSMVESTVLYSAEVWAPLYCHKLEVVPLRFYKSLYHWPRNTPNHFVRLESGHNNIEIKIVKRMVTWLCRVMEMDSSRLPKICIQRLKALDKWSGNKIHYNWYTQLKEKLSKVGMIHIINYENPDIIRKELPNLVEKYVNHHVSKDVESVLNSNYNKMYRCISALGFKESYLQIHCNLSKRRILSQLRISNENRFKLFFKGNLYTLETGENCTICNLQKPENLIHFLLNCPIYSSCRKKYLTKYIDRSLDELGNLEKILCISDLEHLNNVYYYTVSALKMSDSGSGEGEHENIESALEELEIESAYKPPPEKTIEEIISADKEDESLQKYKEALLGEAKGGKIIVDPSDNRNVIVKRLALCVKDRPDMELDLTGPLDPTQKTKWF</sequence>
<dbReference type="GO" id="GO:0016020">
    <property type="term" value="C:membrane"/>
    <property type="evidence" value="ECO:0007669"/>
    <property type="project" value="TreeGrafter"/>
</dbReference>
<dbReference type="Gene3D" id="2.70.50.30">
    <property type="entry name" value="Coagulation Factor XIII, subunit A, domain 1"/>
    <property type="match status" value="1"/>
</dbReference>
<dbReference type="SUPFAM" id="SSF81296">
    <property type="entry name" value="E set domains"/>
    <property type="match status" value="1"/>
</dbReference>
<dbReference type="PANTHER" id="PTHR10980:SF3">
    <property type="entry name" value="LD16419P"/>
    <property type="match status" value="1"/>
</dbReference>
<proteinExistence type="inferred from homology"/>
<dbReference type="InterPro" id="IPR014756">
    <property type="entry name" value="Ig_E-set"/>
</dbReference>
<dbReference type="eggNOG" id="KOG3205">
    <property type="taxonomic scope" value="Eukaryota"/>
</dbReference>
<dbReference type="GO" id="GO:0005829">
    <property type="term" value="C:cytosol"/>
    <property type="evidence" value="ECO:0007669"/>
    <property type="project" value="TreeGrafter"/>
</dbReference>
<dbReference type="Proteomes" id="UP000015103">
    <property type="component" value="Unassembled WGS sequence"/>
</dbReference>
<dbReference type="AlphaFoldDB" id="T1I4R1"/>
<dbReference type="GO" id="GO:0007266">
    <property type="term" value="P:Rho protein signal transduction"/>
    <property type="evidence" value="ECO:0007669"/>
    <property type="project" value="InterPro"/>
</dbReference>
<protein>
    <submittedName>
        <fullName evidence="4">Uncharacterized protein</fullName>
    </submittedName>
</protein>
<dbReference type="InterPro" id="IPR000406">
    <property type="entry name" value="Rho_GDI"/>
</dbReference>
<comment type="similarity">
    <text evidence="2">Belongs to the Rho GDI family.</text>
</comment>
<evidence type="ECO:0000313" key="5">
    <source>
        <dbReference type="Proteomes" id="UP000015103"/>
    </source>
</evidence>
<evidence type="ECO:0000256" key="3">
    <source>
        <dbReference type="ARBA" id="ARBA00022490"/>
    </source>
</evidence>
<dbReference type="InterPro" id="IPR024792">
    <property type="entry name" value="RhoGDI_dom_sf"/>
</dbReference>
<dbReference type="VEuPathDB" id="VectorBase:RPRC011280"/>
<name>T1I4R1_RHOPR</name>
<dbReference type="PANTHER" id="PTHR10980">
    <property type="entry name" value="RHO GDP-DISSOCIATION INHIBITOR"/>
    <property type="match status" value="1"/>
</dbReference>
<dbReference type="Pfam" id="PF02115">
    <property type="entry name" value="Rho_GDI"/>
    <property type="match status" value="1"/>
</dbReference>
<organism evidence="4 5">
    <name type="scientific">Rhodnius prolixus</name>
    <name type="common">Triatomid bug</name>
    <dbReference type="NCBI Taxonomy" id="13249"/>
    <lineage>
        <taxon>Eukaryota</taxon>
        <taxon>Metazoa</taxon>
        <taxon>Ecdysozoa</taxon>
        <taxon>Arthropoda</taxon>
        <taxon>Hexapoda</taxon>
        <taxon>Insecta</taxon>
        <taxon>Pterygota</taxon>
        <taxon>Neoptera</taxon>
        <taxon>Paraneoptera</taxon>
        <taxon>Hemiptera</taxon>
        <taxon>Heteroptera</taxon>
        <taxon>Panheteroptera</taxon>
        <taxon>Cimicomorpha</taxon>
        <taxon>Reduviidae</taxon>
        <taxon>Triatominae</taxon>
        <taxon>Rhodnius</taxon>
    </lineage>
</organism>
<accession>T1I4R1</accession>